<dbReference type="Proteomes" id="UP000004662">
    <property type="component" value="Chromosome"/>
</dbReference>
<sequence>MRRRWIVCATGGLFAVAVVLLLLAYFLPFGKIVFTDADASLYTLLLRRKIDIAERIPSRKLLISGGSSSLEGFHAEAIEQSLGIPCVNFAVGAGAGYDLILYETAKRLHPGDMVLVAPEFDVYLADQPSITPPTALTSYMLGSDFFRTLSVPDLSRYIWLLPFPQLAQFAFSGKDGAETAQSIDLDHILTTHGDVIYSDPPETYREALKKNLSLIKDLYPPLLYDFQGVSDLRKRRFDQVVTSFIVHCRQRNIDVLFTYPNSYRSDALDPEKMTLLGAAIKAYYEEKGVPFLGAFEDSRFPLDCLNDTFYHLNGQGRRVRTARLIEDLRPFVPAVGGIASTVSGLGNGFPKRRPLFFQASSPPSADVASRFRLAGP</sequence>
<dbReference type="RefSeq" id="WP_009180374.1">
    <property type="nucleotide sequence ID" value="NZ_CM001368.1"/>
</dbReference>
<keyword evidence="2" id="KW-1185">Reference proteome</keyword>
<protein>
    <submittedName>
        <fullName evidence="1">Uncharacterized protein</fullName>
    </submittedName>
</protein>
<dbReference type="HOGENOM" id="CLU_070296_0_0_7"/>
<evidence type="ECO:0000313" key="1">
    <source>
        <dbReference type="EMBL" id="EHJ46957.1"/>
    </source>
</evidence>
<proteinExistence type="predicted"/>
<dbReference type="EMBL" id="CM001368">
    <property type="protein sequence ID" value="EHJ46957.1"/>
    <property type="molecule type" value="Genomic_DNA"/>
</dbReference>
<dbReference type="eggNOG" id="ENOG5032ZWX">
    <property type="taxonomic scope" value="Bacteria"/>
</dbReference>
<dbReference type="AlphaFoldDB" id="G7Q489"/>
<evidence type="ECO:0000313" key="2">
    <source>
        <dbReference type="Proteomes" id="UP000004662"/>
    </source>
</evidence>
<organism evidence="1 2">
    <name type="scientific">Solidesulfovibrio carbinoliphilus subsp. oakridgensis</name>
    <dbReference type="NCBI Taxonomy" id="694327"/>
    <lineage>
        <taxon>Bacteria</taxon>
        <taxon>Pseudomonadati</taxon>
        <taxon>Thermodesulfobacteriota</taxon>
        <taxon>Desulfovibrionia</taxon>
        <taxon>Desulfovibrionales</taxon>
        <taxon>Desulfovibrionaceae</taxon>
        <taxon>Solidesulfovibrio</taxon>
    </lineage>
</organism>
<gene>
    <name evidence="1" type="ORF">DFW101_0943</name>
</gene>
<dbReference type="OrthoDB" id="5501258at2"/>
<name>G7Q489_9BACT</name>
<accession>G7Q489</accession>
<reference evidence="2" key="1">
    <citation type="journal article" date="2015" name="Genome Announc.">
        <title>High-Quality Draft Genome Sequence of Desulfovibrio carbinoliphilus FW-101-2B, an Organic Acid-Oxidizing Sulfate-Reducing Bacterium Isolated from Uranium(VI)-Contaminated Groundwater.</title>
        <authorList>
            <person name="Ramsay B.D."/>
            <person name="Hwang C."/>
            <person name="Woo H.L."/>
            <person name="Carroll S.L."/>
            <person name="Lucas S."/>
            <person name="Han J."/>
            <person name="Lapidus A.L."/>
            <person name="Cheng J.F."/>
            <person name="Goodwin L.A."/>
            <person name="Pitluck S."/>
            <person name="Peters L."/>
            <person name="Chertkov O."/>
            <person name="Held B."/>
            <person name="Detter J.C."/>
            <person name="Han C.S."/>
            <person name="Tapia R."/>
            <person name="Land M.L."/>
            <person name="Hauser L.J."/>
            <person name="Kyrpides N.C."/>
            <person name="Ivanova N.N."/>
            <person name="Mikhailova N."/>
            <person name="Pagani I."/>
            <person name="Woyke T."/>
            <person name="Arkin A.P."/>
            <person name="Dehal P."/>
            <person name="Chivian D."/>
            <person name="Criddle C.S."/>
            <person name="Wu W."/>
            <person name="Chakraborty R."/>
            <person name="Hazen T.C."/>
            <person name="Fields M.W."/>
        </authorList>
    </citation>
    <scope>NUCLEOTIDE SEQUENCE [LARGE SCALE GENOMIC DNA]</scope>
    <source>
        <strain evidence="2">FW-101-2B</strain>
    </source>
</reference>